<dbReference type="CDD" id="cd09272">
    <property type="entry name" value="RNase_HI_RT_Ty1"/>
    <property type="match status" value="1"/>
</dbReference>
<accession>A0AAV1V1W7</accession>
<organism evidence="1 2">
    <name type="scientific">Peronospora matthiolae</name>
    <dbReference type="NCBI Taxonomy" id="2874970"/>
    <lineage>
        <taxon>Eukaryota</taxon>
        <taxon>Sar</taxon>
        <taxon>Stramenopiles</taxon>
        <taxon>Oomycota</taxon>
        <taxon>Peronosporomycetes</taxon>
        <taxon>Peronosporales</taxon>
        <taxon>Peronosporaceae</taxon>
        <taxon>Peronospora</taxon>
    </lineage>
</organism>
<dbReference type="AlphaFoldDB" id="A0AAV1V1W7"/>
<gene>
    <name evidence="1" type="ORF">PM001_LOCUS25342</name>
</gene>
<evidence type="ECO:0000313" key="1">
    <source>
        <dbReference type="EMBL" id="CAK7940192.1"/>
    </source>
</evidence>
<protein>
    <recommendedName>
        <fullName evidence="3">Polyprotein</fullName>
    </recommendedName>
</protein>
<proteinExistence type="predicted"/>
<reference evidence="1" key="1">
    <citation type="submission" date="2024-01" db="EMBL/GenBank/DDBJ databases">
        <authorList>
            <person name="Webb A."/>
        </authorList>
    </citation>
    <scope>NUCLEOTIDE SEQUENCE</scope>
    <source>
        <strain evidence="1">Pm1</strain>
    </source>
</reference>
<dbReference type="PANTHER" id="PTHR11439:SF440">
    <property type="entry name" value="INTEGRASE CATALYTIC DOMAIN-CONTAINING PROTEIN"/>
    <property type="match status" value="1"/>
</dbReference>
<dbReference type="Proteomes" id="UP001162060">
    <property type="component" value="Unassembled WGS sequence"/>
</dbReference>
<name>A0AAV1V1W7_9STRA</name>
<comment type="caution">
    <text evidence="1">The sequence shown here is derived from an EMBL/GenBank/DDBJ whole genome shotgun (WGS) entry which is preliminary data.</text>
</comment>
<sequence>MRNGDLISTTGVLSRGVMIMIGNAPVMFKSKFQRTIALSSAEAEYMALSLCVQEVLWTRVMLTDMGVVQRNATKIWEDNQGAIALAQKTGYHARTKHVDIRHHFIRKTIEAGTVALAYVETKHQLADVLTKALGSKTFKFLRDANSIQCKETKQ</sequence>
<dbReference type="PANTHER" id="PTHR11439">
    <property type="entry name" value="GAG-POL-RELATED RETROTRANSPOSON"/>
    <property type="match status" value="1"/>
</dbReference>
<evidence type="ECO:0000313" key="2">
    <source>
        <dbReference type="Proteomes" id="UP001162060"/>
    </source>
</evidence>
<evidence type="ECO:0008006" key="3">
    <source>
        <dbReference type="Google" id="ProtNLM"/>
    </source>
</evidence>
<dbReference type="EMBL" id="CAKLBY020000256">
    <property type="protein sequence ID" value="CAK7940192.1"/>
    <property type="molecule type" value="Genomic_DNA"/>
</dbReference>